<dbReference type="EMBL" id="BK001914">
    <property type="protein sequence ID" value="DAA02760.1"/>
    <property type="molecule type" value="Genomic_DNA"/>
</dbReference>
<organism evidence="2">
    <name type="scientific">Drosophila melanogaster</name>
    <name type="common">Fruit fly</name>
    <dbReference type="NCBI Taxonomy" id="7227"/>
    <lineage>
        <taxon>Eukaryota</taxon>
        <taxon>Metazoa</taxon>
        <taxon>Ecdysozoa</taxon>
        <taxon>Arthropoda</taxon>
        <taxon>Hexapoda</taxon>
        <taxon>Insecta</taxon>
        <taxon>Pterygota</taxon>
        <taxon>Neoptera</taxon>
        <taxon>Endopterygota</taxon>
        <taxon>Diptera</taxon>
        <taxon>Brachycera</taxon>
        <taxon>Muscomorpha</taxon>
        <taxon>Ephydroidea</taxon>
        <taxon>Drosophilidae</taxon>
        <taxon>Drosophila</taxon>
        <taxon>Sophophora</taxon>
    </lineage>
</organism>
<sequence length="161" mass="18042">MRYLLLYVAKSYHCHTASWKTRNSLHGHSPARIIYTRANRGRGNSAGFESVYLLVASHNLSAQLDASPSLCFGTCKSKQRTANSQQPTATQSSDLRYRETVFGPPKAEPTLTPLSEANSNSSISTEDRLPLKKELNSWIHSESLKFLIFQSTTKYAKLCSW</sequence>
<accession>Q6ILV2</accession>
<gene>
    <name evidence="2" type="ORF">HDC08287</name>
</gene>
<feature type="compositionally biased region" description="Polar residues" evidence="1">
    <location>
        <begin position="112"/>
        <end position="124"/>
    </location>
</feature>
<feature type="region of interest" description="Disordered" evidence="1">
    <location>
        <begin position="104"/>
        <end position="126"/>
    </location>
</feature>
<reference evidence="2" key="1">
    <citation type="journal article" date="2003" name="Genome Biol.">
        <title>An integrated gene annotation and transcriptional profiling approach towards the full gene content of the Drosophila genome.</title>
        <authorList>
            <person name="Hild M."/>
            <person name="Beckmann B."/>
            <person name="Haas S.A."/>
            <person name="Koch B."/>
            <person name="Solovyev V."/>
            <person name="Busold C."/>
            <person name="Fellenberg K."/>
            <person name="Boutros M."/>
            <person name="Vingron M."/>
            <person name="Sauer F."/>
            <person name="Hoheisel J.D."/>
            <person name="Paro R."/>
        </authorList>
    </citation>
    <scope>NUCLEOTIDE SEQUENCE</scope>
</reference>
<name>Q6ILV2_DROME</name>
<dbReference type="AlphaFoldDB" id="Q6ILV2"/>
<evidence type="ECO:0000313" key="2">
    <source>
        <dbReference type="EMBL" id="DAA02760.1"/>
    </source>
</evidence>
<protein>
    <submittedName>
        <fullName evidence="2">HDC08287</fullName>
    </submittedName>
</protein>
<evidence type="ECO:0000256" key="1">
    <source>
        <dbReference type="SAM" id="MobiDB-lite"/>
    </source>
</evidence>
<proteinExistence type="predicted"/>